<sequence>MTISSPSIKRQAPPIPSNSDDMSVDCDRSRTNQNGDLRIQLNGLNCTSANGSESLSPPVTLSNETTVYFGPTSKFACNSRRSCNVSSSEEVSTNMSHIQMQDIACISGWPPFQPKKIPVSLNLPVVCRRLVELFCRLDQITDLLGHEGNSELQEMAQYRYTFYWLPLAAEYKLTSGAPLDVYWVWIAHMLDPVVYRQDCQRMFGNLVEHRLSSSKKEKQITDKARAMWQSHHPKEPFDFDPKRTGYVKILDKTQCNGRPVQYGTKISDGVASVMKCHPHFFYQVSLPHYQEVDFLERAERRYKMFLHLKKVQHHIHQGFTSVPNEKNTNFQSNSLHCTSSNFHERCTNLHYLPFDIELCWRAHILHPRIYARNTSCLIGQLLPHTCSVYQNCMLTYLVENKHTFRSNSTENSDKRMVPGLDELWSACFPEEPLARPGSTDRGMGSRNQLTCLTTSDVYKMATKAAQVTINQVTAQLNPGLEKFSIRIQHSGQRFGEPDTSSSGMFGAEHCVARLNSPGRVWSATGPRKPIARLSMTSGVHDELIIELIDKRGWLCPSNSLLSRVQLSFTTLLERFPGTEPLDIEFGEELNLETSLTDFSRIAHKSPRSIHRSSTIHSNSGNTTLTAVKKSVNNAATKSFVRLLVNVTPPTRHAVRLKVQLGPVMIVRVPRLRSQPGDGGIAVWGFTYSSPSLEPCCVNQEPDNLTSNCNMLKAPQEDLNFVPDTPLLKDDRMDNLKSDDETRSLLLIHKVLNHIGDHVFTVRILHSVAHKLSTVHVLKDGCLLCVGHTLDHTELPTVSLQRKVGRKFQTVQHNDHMDPTWKKTLEMFAVPWDHFITRTLTNGTQQGDEFTNTVLSAVDGVPSTSSEGITSGWGFHPNRKEKAMIVKDSQGDWCMVIGHWDGFKRFPEPQVIPPMNDTSKTSQTQHNGSYSTRGNGGHLSLRMRYLRPLDVKTTFAQVPDTMNSLSVILQNAMVNLKTGEINISKDCEEIAQNVCLAFCCSILHVLCQPRILVQESVFDAAHIALDRSSFQPAISRPSESIMTNLSTAGDQDPVSLMTASTSFDSTSPVQHPSRVNTICEQYNDCRSSGSCSSTGHKIEWIMTSEPVIDCKAEGVQLAGLWNSVQTKTFEDPTSFCSESIEVLGVPQFILTPAGERRRTEFSIHPAHLRPLSIQECFDHIVACEQERKRRVCSAPYNEGYSCGRGLMASLSFVMCQASGILLDTLIPSIQHLRHLERSKQLSAVLQQNALESSSLGSHDNTPHESCEKNDSPQNHIKSNSATTITRKVFHKSNITHEDKDLISPLKSSNELQLNHISKLCVPSKMVHIPIHSAVNLSRQPFVGWRLSDFYDYFLLELPDICPGCLNGCQFCSGIGVL</sequence>
<dbReference type="PANTHER" id="PTHR34365">
    <property type="entry name" value="ENOLASE (DUF1399)"/>
    <property type="match status" value="1"/>
</dbReference>
<evidence type="ECO:0000313" key="2">
    <source>
        <dbReference type="EMBL" id="TGZ69265.1"/>
    </source>
</evidence>
<dbReference type="EMBL" id="SJOL01006132">
    <property type="protein sequence ID" value="TGZ69265.1"/>
    <property type="molecule type" value="Genomic_DNA"/>
</dbReference>
<proteinExistence type="predicted"/>
<feature type="region of interest" description="Disordered" evidence="1">
    <location>
        <begin position="1252"/>
        <end position="1276"/>
    </location>
</feature>
<keyword evidence="3" id="KW-1185">Reference proteome</keyword>
<name>A0A4S2LZA9_OPIFE</name>
<gene>
    <name evidence="2" type="ORF">CRM22_003830</name>
</gene>
<dbReference type="InterPro" id="IPR009836">
    <property type="entry name" value="GRDP-like"/>
</dbReference>
<feature type="compositionally biased region" description="Basic and acidic residues" evidence="1">
    <location>
        <begin position="1259"/>
        <end position="1269"/>
    </location>
</feature>
<comment type="caution">
    <text evidence="2">The sequence shown here is derived from an EMBL/GenBank/DDBJ whole genome shotgun (WGS) entry which is preliminary data.</text>
</comment>
<dbReference type="Proteomes" id="UP000308267">
    <property type="component" value="Unassembled WGS sequence"/>
</dbReference>
<dbReference type="PANTHER" id="PTHR34365:SF7">
    <property type="entry name" value="GLYCINE-RICH DOMAIN-CONTAINING PROTEIN 1"/>
    <property type="match status" value="1"/>
</dbReference>
<dbReference type="OrthoDB" id="6245642at2759"/>
<evidence type="ECO:0000256" key="1">
    <source>
        <dbReference type="SAM" id="MobiDB-lite"/>
    </source>
</evidence>
<dbReference type="STRING" id="147828.A0A4S2LZA9"/>
<feature type="region of interest" description="Disordered" evidence="1">
    <location>
        <begin position="1"/>
        <end position="33"/>
    </location>
</feature>
<evidence type="ECO:0000313" key="3">
    <source>
        <dbReference type="Proteomes" id="UP000308267"/>
    </source>
</evidence>
<accession>A0A4S2LZA9</accession>
<reference evidence="2 3" key="1">
    <citation type="journal article" date="2019" name="BMC Genomics">
        <title>New insights from Opisthorchis felineus genome: update on genomics of the epidemiologically important liver flukes.</title>
        <authorList>
            <person name="Ershov N.I."/>
            <person name="Mordvinov V.A."/>
            <person name="Prokhortchouk E.B."/>
            <person name="Pakharukova M.Y."/>
            <person name="Gunbin K.V."/>
            <person name="Ustyantsev K."/>
            <person name="Genaev M.A."/>
            <person name="Blinov A.G."/>
            <person name="Mazur A."/>
            <person name="Boulygina E."/>
            <person name="Tsygankova S."/>
            <person name="Khrameeva E."/>
            <person name="Chekanov N."/>
            <person name="Fan G."/>
            <person name="Xiao A."/>
            <person name="Zhang H."/>
            <person name="Xu X."/>
            <person name="Yang H."/>
            <person name="Solovyev V."/>
            <person name="Lee S.M."/>
            <person name="Liu X."/>
            <person name="Afonnikov D.A."/>
            <person name="Skryabin K.G."/>
        </authorList>
    </citation>
    <scope>NUCLEOTIDE SEQUENCE [LARGE SCALE GENOMIC DNA]</scope>
    <source>
        <strain evidence="2">AK-0245</strain>
        <tissue evidence="2">Whole organism</tissue>
    </source>
</reference>
<protein>
    <submittedName>
        <fullName evidence="2">Uncharacterized protein</fullName>
    </submittedName>
</protein>
<dbReference type="Pfam" id="PF07173">
    <property type="entry name" value="GRDP-like"/>
    <property type="match status" value="1"/>
</dbReference>
<organism evidence="2 3">
    <name type="scientific">Opisthorchis felineus</name>
    <dbReference type="NCBI Taxonomy" id="147828"/>
    <lineage>
        <taxon>Eukaryota</taxon>
        <taxon>Metazoa</taxon>
        <taxon>Spiralia</taxon>
        <taxon>Lophotrochozoa</taxon>
        <taxon>Platyhelminthes</taxon>
        <taxon>Trematoda</taxon>
        <taxon>Digenea</taxon>
        <taxon>Opisthorchiida</taxon>
        <taxon>Opisthorchiata</taxon>
        <taxon>Opisthorchiidae</taxon>
        <taxon>Opisthorchis</taxon>
    </lineage>
</organism>